<comment type="caution">
    <text evidence="1">The sequence shown here is derived from an EMBL/GenBank/DDBJ whole genome shotgun (WGS) entry which is preliminary data.</text>
</comment>
<protein>
    <recommendedName>
        <fullName evidence="3">Fucose-specific lectin</fullName>
    </recommendedName>
</protein>
<gene>
    <name evidence="1" type="ORF">FPANT_12123</name>
</gene>
<keyword evidence="2" id="KW-1185">Reference proteome</keyword>
<name>A0A8H5KGH1_9HYPO</name>
<dbReference type="EMBL" id="JAAOAR010000775">
    <property type="protein sequence ID" value="KAF5573809.1"/>
    <property type="molecule type" value="Genomic_DNA"/>
</dbReference>
<proteinExistence type="predicted"/>
<dbReference type="AlphaFoldDB" id="A0A8H5KGH1"/>
<reference evidence="1 2" key="1">
    <citation type="submission" date="2020-05" db="EMBL/GenBank/DDBJ databases">
        <title>Identification and distribution of gene clusters putatively required for synthesis of sphingolipid metabolism inhibitors in phylogenetically diverse species of the filamentous fungus Fusarium.</title>
        <authorList>
            <person name="Kim H.-S."/>
            <person name="Busman M."/>
            <person name="Brown D.W."/>
            <person name="Divon H."/>
            <person name="Uhlig S."/>
            <person name="Proctor R.H."/>
        </authorList>
    </citation>
    <scope>NUCLEOTIDE SEQUENCE [LARGE SCALE GENOMIC DNA]</scope>
    <source>
        <strain evidence="1 2">NRRL 25211</strain>
    </source>
</reference>
<evidence type="ECO:0000313" key="2">
    <source>
        <dbReference type="Proteomes" id="UP000544095"/>
    </source>
</evidence>
<evidence type="ECO:0008006" key="3">
    <source>
        <dbReference type="Google" id="ProtNLM"/>
    </source>
</evidence>
<organism evidence="1 2">
    <name type="scientific">Fusarium pseudoanthophilum</name>
    <dbReference type="NCBI Taxonomy" id="48495"/>
    <lineage>
        <taxon>Eukaryota</taxon>
        <taxon>Fungi</taxon>
        <taxon>Dikarya</taxon>
        <taxon>Ascomycota</taxon>
        <taxon>Pezizomycotina</taxon>
        <taxon>Sordariomycetes</taxon>
        <taxon>Hypocreomycetidae</taxon>
        <taxon>Hypocreales</taxon>
        <taxon>Nectriaceae</taxon>
        <taxon>Fusarium</taxon>
        <taxon>Fusarium fujikuroi species complex</taxon>
    </lineage>
</organism>
<dbReference type="Proteomes" id="UP000544095">
    <property type="component" value="Unassembled WGS sequence"/>
</dbReference>
<sequence>MDHKFDHVLGPGSEPFVFPRVSGIHTVRGSMSYYWGDDKHLSIIWPPYKGFETNWKRKFFISNRKELDPEPEVLYFSCEMDDKSGIIRIWPTDYSKYGDPESGLDIGYPLETTSSLIEQPINRGIALLSIGSDSSVNAWSRREQTSSWSLYSDASVVAPAGSALTHGGGCLAVCGETPTKEFRKHRDPIIWWLGPRGEVFGRRLVGDSEHWVDVGPKASHPAGSVDVSQSLKRPAQIATAWSYDLETNHRSYLFWVRSNGDMMTTCLHDDNPGQTAVAYQNIDAAPGISLTAFIGAGRQSPDKVKVYVLWISATGGVLKQFYTEIRSHGCKVCGSVDFGNGC</sequence>
<accession>A0A8H5KGH1</accession>
<evidence type="ECO:0000313" key="1">
    <source>
        <dbReference type="EMBL" id="KAF5573809.1"/>
    </source>
</evidence>